<gene>
    <name evidence="2" type="ORF">EST38_g3476</name>
</gene>
<evidence type="ECO:0000313" key="3">
    <source>
        <dbReference type="Proteomes" id="UP000290288"/>
    </source>
</evidence>
<evidence type="ECO:0000256" key="1">
    <source>
        <dbReference type="SAM" id="MobiDB-lite"/>
    </source>
</evidence>
<dbReference type="Gene3D" id="3.80.10.10">
    <property type="entry name" value="Ribonuclease Inhibitor"/>
    <property type="match status" value="1"/>
</dbReference>
<proteinExistence type="predicted"/>
<dbReference type="STRING" id="2316362.A0A4Q2DTD5"/>
<sequence>MARSGVVPTKLEVVMPAKKVRWEESEQEEGEDEEDEEDEDEGDGDEGDEEEDEGHEQAGREHKDMEAQEDVLVQLLKHGVPLDDLGIKFSDTEGLECLLDSLGNSDASSDKPRPWDSIKSLSLSFENDCQPENPNTLKSLLLRLPKTITSFELCLPNNYTLSIEEPMSMEPVLQLPQKFAEKLTAFSISCEWGVQHMFRLLEHCANLEVLTLDFLSMDSQWMAEQYAEATGALKVNLPKLHTLRLRQSPPDIISVLWYLQAPVLVNLDFEFDDEGGYLDFGGEFLAFLTTESNCAPTLKSLRIAGIQWDAIDICDTLDELPALTHLALEGVCFDEDEDDILQNLEERCKPSTSHRHLDQPAPFLPNLKVLELIGIVGQKNFHHLVGFISSREQLFRTGAWSSKSFGSDGRLKALTVTCNKRLSPLDLDSRERKKLKRSGMVLNVFPRSTWP</sequence>
<feature type="compositionally biased region" description="Basic and acidic residues" evidence="1">
    <location>
        <begin position="55"/>
        <end position="65"/>
    </location>
</feature>
<dbReference type="EMBL" id="SDEE01000074">
    <property type="protein sequence ID" value="RXW22354.1"/>
    <property type="molecule type" value="Genomic_DNA"/>
</dbReference>
<evidence type="ECO:0000313" key="2">
    <source>
        <dbReference type="EMBL" id="RXW22354.1"/>
    </source>
</evidence>
<name>A0A4Q2DTD5_9AGAR</name>
<keyword evidence="3" id="KW-1185">Reference proteome</keyword>
<organism evidence="2 3">
    <name type="scientific">Candolleomyces aberdarensis</name>
    <dbReference type="NCBI Taxonomy" id="2316362"/>
    <lineage>
        <taxon>Eukaryota</taxon>
        <taxon>Fungi</taxon>
        <taxon>Dikarya</taxon>
        <taxon>Basidiomycota</taxon>
        <taxon>Agaricomycotina</taxon>
        <taxon>Agaricomycetes</taxon>
        <taxon>Agaricomycetidae</taxon>
        <taxon>Agaricales</taxon>
        <taxon>Agaricineae</taxon>
        <taxon>Psathyrellaceae</taxon>
        <taxon>Candolleomyces</taxon>
    </lineage>
</organism>
<accession>A0A4Q2DTD5</accession>
<dbReference type="Proteomes" id="UP000290288">
    <property type="component" value="Unassembled WGS sequence"/>
</dbReference>
<dbReference type="SUPFAM" id="SSF52047">
    <property type="entry name" value="RNI-like"/>
    <property type="match status" value="1"/>
</dbReference>
<dbReference type="InterPro" id="IPR032675">
    <property type="entry name" value="LRR_dom_sf"/>
</dbReference>
<dbReference type="AlphaFoldDB" id="A0A4Q2DTD5"/>
<dbReference type="OrthoDB" id="10516257at2759"/>
<feature type="region of interest" description="Disordered" evidence="1">
    <location>
        <begin position="1"/>
        <end position="65"/>
    </location>
</feature>
<protein>
    <submittedName>
        <fullName evidence="2">Uncharacterized protein</fullName>
    </submittedName>
</protein>
<comment type="caution">
    <text evidence="2">The sequence shown here is derived from an EMBL/GenBank/DDBJ whole genome shotgun (WGS) entry which is preliminary data.</text>
</comment>
<feature type="compositionally biased region" description="Acidic residues" evidence="1">
    <location>
        <begin position="25"/>
        <end position="54"/>
    </location>
</feature>
<reference evidence="2 3" key="1">
    <citation type="submission" date="2019-01" db="EMBL/GenBank/DDBJ databases">
        <title>Draft genome sequence of Psathyrella aberdarensis IHI B618.</title>
        <authorList>
            <person name="Buettner E."/>
            <person name="Kellner H."/>
        </authorList>
    </citation>
    <scope>NUCLEOTIDE SEQUENCE [LARGE SCALE GENOMIC DNA]</scope>
    <source>
        <strain evidence="2 3">IHI B618</strain>
    </source>
</reference>